<dbReference type="InterPro" id="IPR024623">
    <property type="entry name" value="YtxH"/>
</dbReference>
<keyword evidence="1" id="KW-0472">Membrane</keyword>
<gene>
    <name evidence="2" type="ORF">ACFX5D_15825</name>
</gene>
<evidence type="ECO:0000313" key="3">
    <source>
        <dbReference type="Proteomes" id="UP001600039"/>
    </source>
</evidence>
<evidence type="ECO:0000313" key="2">
    <source>
        <dbReference type="EMBL" id="MFE3849427.1"/>
    </source>
</evidence>
<dbReference type="RefSeq" id="WP_379859169.1">
    <property type="nucleotide sequence ID" value="NZ_JBHZQA010000019.1"/>
</dbReference>
<keyword evidence="1" id="KW-0812">Transmembrane</keyword>
<accession>A0ABW6HSE8</accession>
<name>A0ABW6HSE8_9FLAO</name>
<sequence length="100" mass="10770">MKNNNLILGLLGGITAGTVLGILFAPAKGSETRKIIADKGSELNDNLKDSVCKLTDKITQTFTELKNDSQKMLGNNSDILAEQRADLENLKEINKAVILG</sequence>
<dbReference type="Proteomes" id="UP001600039">
    <property type="component" value="Unassembled WGS sequence"/>
</dbReference>
<evidence type="ECO:0000256" key="1">
    <source>
        <dbReference type="SAM" id="Phobius"/>
    </source>
</evidence>
<proteinExistence type="predicted"/>
<keyword evidence="1" id="KW-1133">Transmembrane helix</keyword>
<dbReference type="Pfam" id="PF12732">
    <property type="entry name" value="YtxH"/>
    <property type="match status" value="1"/>
</dbReference>
<comment type="caution">
    <text evidence="2">The sequence shown here is derived from an EMBL/GenBank/DDBJ whole genome shotgun (WGS) entry which is preliminary data.</text>
</comment>
<keyword evidence="3" id="KW-1185">Reference proteome</keyword>
<feature type="transmembrane region" description="Helical" evidence="1">
    <location>
        <begin position="6"/>
        <end position="25"/>
    </location>
</feature>
<reference evidence="2 3" key="1">
    <citation type="submission" date="2024-06" db="EMBL/GenBank/DDBJ databases">
        <title>Flavobacterium spp. isolated from glacier.</title>
        <authorList>
            <person name="Han D."/>
        </authorList>
    </citation>
    <scope>NUCLEOTIDE SEQUENCE [LARGE SCALE GENOMIC DNA]</scope>
    <source>
        <strain evidence="2 3">LB3P45</strain>
    </source>
</reference>
<protein>
    <submittedName>
        <fullName evidence="2">YtxH domain-containing protein</fullName>
    </submittedName>
</protein>
<organism evidence="2 3">
    <name type="scientific">Flavobacterium fructosi</name>
    <dbReference type="NCBI Taxonomy" id="3230416"/>
    <lineage>
        <taxon>Bacteria</taxon>
        <taxon>Pseudomonadati</taxon>
        <taxon>Bacteroidota</taxon>
        <taxon>Flavobacteriia</taxon>
        <taxon>Flavobacteriales</taxon>
        <taxon>Flavobacteriaceae</taxon>
        <taxon>Flavobacterium</taxon>
    </lineage>
</organism>
<dbReference type="EMBL" id="JBHZQA010000019">
    <property type="protein sequence ID" value="MFE3849427.1"/>
    <property type="molecule type" value="Genomic_DNA"/>
</dbReference>